<evidence type="ECO:0000256" key="1">
    <source>
        <dbReference type="ARBA" id="ARBA00023002"/>
    </source>
</evidence>
<dbReference type="PANTHER" id="PTHR10366:SF404">
    <property type="entry name" value="CINNAMOYL-COA REDUCTASE 1"/>
    <property type="match status" value="1"/>
</dbReference>
<dbReference type="PANTHER" id="PTHR10366">
    <property type="entry name" value="NAD DEPENDENT EPIMERASE/DEHYDRATASE"/>
    <property type="match status" value="1"/>
</dbReference>
<evidence type="ECO:0000259" key="2">
    <source>
        <dbReference type="Pfam" id="PF01370"/>
    </source>
</evidence>
<proteinExistence type="predicted"/>
<dbReference type="InterPro" id="IPR036291">
    <property type="entry name" value="NAD(P)-bd_dom_sf"/>
</dbReference>
<evidence type="ECO:0000313" key="3">
    <source>
        <dbReference type="EMBL" id="RRT33381.1"/>
    </source>
</evidence>
<comment type="caution">
    <text evidence="3">The sequence shown here is derived from an EMBL/GenBank/DDBJ whole genome shotgun (WGS) entry which is preliminary data.</text>
</comment>
<organism evidence="3 4">
    <name type="scientific">Ensete ventricosum</name>
    <name type="common">Abyssinian banana</name>
    <name type="synonym">Musa ensete</name>
    <dbReference type="NCBI Taxonomy" id="4639"/>
    <lineage>
        <taxon>Eukaryota</taxon>
        <taxon>Viridiplantae</taxon>
        <taxon>Streptophyta</taxon>
        <taxon>Embryophyta</taxon>
        <taxon>Tracheophyta</taxon>
        <taxon>Spermatophyta</taxon>
        <taxon>Magnoliopsida</taxon>
        <taxon>Liliopsida</taxon>
        <taxon>Zingiberales</taxon>
        <taxon>Musaceae</taxon>
        <taxon>Ensete</taxon>
    </lineage>
</organism>
<dbReference type="Proteomes" id="UP000287651">
    <property type="component" value="Unassembled WGS sequence"/>
</dbReference>
<feature type="domain" description="NAD-dependent epimerase/dehydratase" evidence="2">
    <location>
        <begin position="96"/>
        <end position="184"/>
    </location>
</feature>
<protein>
    <recommendedName>
        <fullName evidence="2">NAD-dependent epimerase/dehydratase domain-containing protein</fullName>
    </recommendedName>
</protein>
<keyword evidence="1" id="KW-0560">Oxidoreductase</keyword>
<dbReference type="Pfam" id="PF01370">
    <property type="entry name" value="Epimerase"/>
    <property type="match status" value="1"/>
</dbReference>
<dbReference type="InterPro" id="IPR001509">
    <property type="entry name" value="Epimerase_deHydtase"/>
</dbReference>
<gene>
    <name evidence="3" type="ORF">B296_00058484</name>
</gene>
<dbReference type="InterPro" id="IPR050425">
    <property type="entry name" value="NAD(P)_dehydrat-like"/>
</dbReference>
<dbReference type="AlphaFoldDB" id="A0A426X1R0"/>
<name>A0A426X1R0_ENSVE</name>
<dbReference type="EMBL" id="AMZH03029193">
    <property type="protein sequence ID" value="RRT33381.1"/>
    <property type="molecule type" value="Genomic_DNA"/>
</dbReference>
<reference evidence="3 4" key="1">
    <citation type="journal article" date="2014" name="Agronomy (Basel)">
        <title>A Draft Genome Sequence for Ensete ventricosum, the Drought-Tolerant Tree Against Hunger.</title>
        <authorList>
            <person name="Harrison J."/>
            <person name="Moore K.A."/>
            <person name="Paszkiewicz K."/>
            <person name="Jones T."/>
            <person name="Grant M."/>
            <person name="Ambacheew D."/>
            <person name="Muzemil S."/>
            <person name="Studholme D.J."/>
        </authorList>
    </citation>
    <scope>NUCLEOTIDE SEQUENCE [LARGE SCALE GENOMIC DNA]</scope>
</reference>
<sequence>MRSLYVWKEEMVEPAVRGTRYVIHAAADAGTVRRVVFTSSIGAVTMDPGRGPDVVVDESCWSDVEHCKNTRVSARDISMQRCTRLVADVTVVVVQNWYCYGKAVAEQAAWEVARETGLELAVVNPVLALGPLLQPQVNASIAHILKYLDGSATRYTNAVQGYVDVRDVAEAHVRVFEAEAAAGKRFICAERVLHREDVVRILSKLFPEYPVPNT</sequence>
<dbReference type="GO" id="GO:0016616">
    <property type="term" value="F:oxidoreductase activity, acting on the CH-OH group of donors, NAD or NADP as acceptor"/>
    <property type="evidence" value="ECO:0007669"/>
    <property type="project" value="TreeGrafter"/>
</dbReference>
<dbReference type="SUPFAM" id="SSF51735">
    <property type="entry name" value="NAD(P)-binding Rossmann-fold domains"/>
    <property type="match status" value="1"/>
</dbReference>
<accession>A0A426X1R0</accession>
<evidence type="ECO:0000313" key="4">
    <source>
        <dbReference type="Proteomes" id="UP000287651"/>
    </source>
</evidence>
<dbReference type="Gene3D" id="3.40.50.720">
    <property type="entry name" value="NAD(P)-binding Rossmann-like Domain"/>
    <property type="match status" value="1"/>
</dbReference>